<dbReference type="EMBL" id="BK014758">
    <property type="protein sequence ID" value="DAD74324.1"/>
    <property type="molecule type" value="Genomic_DNA"/>
</dbReference>
<reference evidence="1" key="1">
    <citation type="journal article" date="2021" name="Proc. Natl. Acad. Sci. U.S.A.">
        <title>A Catalog of Tens of Thousands of Viruses from Human Metagenomes Reveals Hidden Associations with Chronic Diseases.</title>
        <authorList>
            <person name="Tisza M.J."/>
            <person name="Buck C.B."/>
        </authorList>
    </citation>
    <scope>NUCLEOTIDE SEQUENCE</scope>
    <source>
        <strain evidence="1">CtabX13</strain>
    </source>
</reference>
<organism evidence="1">
    <name type="scientific">Siphoviridae sp. ctabX13</name>
    <dbReference type="NCBI Taxonomy" id="2826389"/>
    <lineage>
        <taxon>Viruses</taxon>
        <taxon>Duplodnaviria</taxon>
        <taxon>Heunggongvirae</taxon>
        <taxon>Uroviricota</taxon>
        <taxon>Caudoviricetes</taxon>
    </lineage>
</organism>
<accession>A0A8S5LWI4</accession>
<sequence>MLFFVISSSSSTRYDALSRSMAFSFKRIT</sequence>
<protein>
    <submittedName>
        <fullName evidence="1">Uncharacterized protein</fullName>
    </submittedName>
</protein>
<name>A0A8S5LWI4_9CAUD</name>
<evidence type="ECO:0000313" key="1">
    <source>
        <dbReference type="EMBL" id="DAD74324.1"/>
    </source>
</evidence>
<proteinExistence type="predicted"/>